<comment type="caution">
    <text evidence="2">The sequence shown here is derived from an EMBL/GenBank/DDBJ whole genome shotgun (WGS) entry which is preliminary data.</text>
</comment>
<feature type="region of interest" description="Disordered" evidence="1">
    <location>
        <begin position="53"/>
        <end position="74"/>
    </location>
</feature>
<evidence type="ECO:0000256" key="1">
    <source>
        <dbReference type="SAM" id="MobiDB-lite"/>
    </source>
</evidence>
<gene>
    <name evidence="2" type="ORF">XpruCFBP8353_16645</name>
    <name evidence="3" type="ORF">XpruCFBP8354_15780</name>
</gene>
<organism evidence="2 4">
    <name type="scientific">Xanthomonas prunicola</name>
    <dbReference type="NCBI Taxonomy" id="2053930"/>
    <lineage>
        <taxon>Bacteria</taxon>
        <taxon>Pseudomonadati</taxon>
        <taxon>Pseudomonadota</taxon>
        <taxon>Gammaproteobacteria</taxon>
        <taxon>Lysobacterales</taxon>
        <taxon>Lysobacteraceae</taxon>
        <taxon>Xanthomonas</taxon>
    </lineage>
</organism>
<evidence type="ECO:0000313" key="4">
    <source>
        <dbReference type="Proteomes" id="UP000233720"/>
    </source>
</evidence>
<accession>A0A2N3RH59</accession>
<evidence type="ECO:0000313" key="5">
    <source>
        <dbReference type="Proteomes" id="UP000233748"/>
    </source>
</evidence>
<dbReference type="EMBL" id="PHKW01000005">
    <property type="protein sequence ID" value="PKV15967.1"/>
    <property type="molecule type" value="Genomic_DNA"/>
</dbReference>
<dbReference type="Proteomes" id="UP000233748">
    <property type="component" value="Unassembled WGS sequence"/>
</dbReference>
<evidence type="ECO:0000313" key="2">
    <source>
        <dbReference type="EMBL" id="PKV11823.1"/>
    </source>
</evidence>
<dbReference type="AlphaFoldDB" id="A0A2N3RH59"/>
<name>A0A2N3RH59_9XANT</name>
<dbReference type="EMBL" id="PHKV01000005">
    <property type="protein sequence ID" value="PKV11823.1"/>
    <property type="molecule type" value="Genomic_DNA"/>
</dbReference>
<feature type="compositionally biased region" description="Basic and acidic residues" evidence="1">
    <location>
        <begin position="61"/>
        <end position="72"/>
    </location>
</feature>
<evidence type="ECO:0000313" key="3">
    <source>
        <dbReference type="EMBL" id="PKV15967.1"/>
    </source>
</evidence>
<reference evidence="4 5" key="1">
    <citation type="submission" date="2017-11" db="EMBL/GenBank/DDBJ databases">
        <title>Xanthomonas prunicola sp. nov., a novel pathogen that affects nectarine (Prunus persica var. nectarine) trees.</title>
        <authorList>
            <person name="Lopez M."/>
            <person name="Lopez-Soriano P."/>
            <person name="Garita-Cambronero J."/>
            <person name="Beltran C."/>
            <person name="Taghouti G."/>
            <person name="Portier P."/>
            <person name="Cubero J."/>
            <person name="Fischer-Le Saux M."/>
            <person name="Marco-Noales E."/>
        </authorList>
    </citation>
    <scope>NUCLEOTIDE SEQUENCE [LARGE SCALE GENOMIC DNA]</scope>
    <source>
        <strain evidence="2 4">CFBP8353</strain>
        <strain evidence="3 5">CFBP8354</strain>
    </source>
</reference>
<dbReference type="OrthoDB" id="6009192at2"/>
<protein>
    <submittedName>
        <fullName evidence="2">Uncharacterized protein</fullName>
    </submittedName>
</protein>
<keyword evidence="5" id="KW-1185">Reference proteome</keyword>
<sequence>MIEAKAVRACAALRNDQSSWSVCRAFNQVARELSGVVSSPIVEPLAAWMPPTSTHGRVHGVSRDGERARSGRDGGLVRASDTLCAV</sequence>
<dbReference type="Proteomes" id="UP000233720">
    <property type="component" value="Unassembled WGS sequence"/>
</dbReference>
<proteinExistence type="predicted"/>